<evidence type="ECO:0000313" key="1">
    <source>
        <dbReference type="EMBL" id="SUH38610.1"/>
    </source>
</evidence>
<dbReference type="AlphaFoldDB" id="A0A379WXE5"/>
<accession>A0A379WXE5</accession>
<sequence>MRIKINDSLRFPAQTRPAPRAVSKRGFMPAAQYQRAHPGPQTAAYRIAQGLLRAFQIGRRRNQLPKSTSRSCPWWLAIFASALRNASGPPAAPGTTCIAFYPSSQAQSH</sequence>
<name>A0A379WXE5_SALET</name>
<dbReference type="Proteomes" id="UP000254712">
    <property type="component" value="Unassembled WGS sequence"/>
</dbReference>
<reference evidence="1 2" key="1">
    <citation type="submission" date="2018-06" db="EMBL/GenBank/DDBJ databases">
        <authorList>
            <consortium name="Pathogen Informatics"/>
            <person name="Doyle S."/>
        </authorList>
    </citation>
    <scope>NUCLEOTIDE SEQUENCE [LARGE SCALE GENOMIC DNA]</scope>
    <source>
        <strain evidence="1 2">NCTC8261</strain>
    </source>
</reference>
<organism evidence="1 2">
    <name type="scientific">Salmonella enterica I</name>
    <dbReference type="NCBI Taxonomy" id="59201"/>
    <lineage>
        <taxon>Bacteria</taxon>
        <taxon>Pseudomonadati</taxon>
        <taxon>Pseudomonadota</taxon>
        <taxon>Gammaproteobacteria</taxon>
        <taxon>Enterobacterales</taxon>
        <taxon>Enterobacteriaceae</taxon>
        <taxon>Salmonella</taxon>
    </lineage>
</organism>
<protein>
    <submittedName>
        <fullName evidence="1">Uncharacterized protein</fullName>
    </submittedName>
</protein>
<gene>
    <name evidence="1" type="ORF">NCTC8261_04939</name>
</gene>
<dbReference type="EMBL" id="UGXT01000002">
    <property type="protein sequence ID" value="SUH38610.1"/>
    <property type="molecule type" value="Genomic_DNA"/>
</dbReference>
<proteinExistence type="predicted"/>
<evidence type="ECO:0000313" key="2">
    <source>
        <dbReference type="Proteomes" id="UP000254712"/>
    </source>
</evidence>